<feature type="region of interest" description="Disordered" evidence="1">
    <location>
        <begin position="50"/>
        <end position="76"/>
    </location>
</feature>
<sequence>MNRKQEMIKKLAKRAKARKNKVVPSNPSSKPVERYISKAEREKIALAAAAEQAAANNDTDAPAEAVVDTPETADKK</sequence>
<reference evidence="2" key="1">
    <citation type="submission" date="2022-09" db="EMBL/GenBank/DDBJ databases">
        <title>Shewanella sp. KJ10-1 sp.nov, isolated from marine algae.</title>
        <authorList>
            <person name="Butt M."/>
            <person name="Lee J.K."/>
            <person name="Kim J.M."/>
            <person name="Choi D.G."/>
        </authorList>
    </citation>
    <scope>NUCLEOTIDE SEQUENCE</scope>
    <source>
        <strain evidence="2">KJ10-1</strain>
    </source>
</reference>
<evidence type="ECO:0000256" key="1">
    <source>
        <dbReference type="SAM" id="MobiDB-lite"/>
    </source>
</evidence>
<feature type="region of interest" description="Disordered" evidence="1">
    <location>
        <begin position="13"/>
        <end position="33"/>
    </location>
</feature>
<protein>
    <submittedName>
        <fullName evidence="2">DUF2986 domain-containing protein</fullName>
    </submittedName>
</protein>
<dbReference type="Proteomes" id="UP001431192">
    <property type="component" value="Unassembled WGS sequence"/>
</dbReference>
<evidence type="ECO:0000313" key="3">
    <source>
        <dbReference type="Proteomes" id="UP001431192"/>
    </source>
</evidence>
<organism evidence="2 3">
    <name type="scientific">Shewanella phaeophyticola</name>
    <dbReference type="NCBI Taxonomy" id="2978345"/>
    <lineage>
        <taxon>Bacteria</taxon>
        <taxon>Pseudomonadati</taxon>
        <taxon>Pseudomonadota</taxon>
        <taxon>Gammaproteobacteria</taxon>
        <taxon>Alteromonadales</taxon>
        <taxon>Shewanellaceae</taxon>
        <taxon>Shewanella</taxon>
    </lineage>
</organism>
<name>A0ABT2P2M3_9GAMM</name>
<dbReference type="InterPro" id="IPR021677">
    <property type="entry name" value="DUF2986"/>
</dbReference>
<accession>A0ABT2P2M3</accession>
<proteinExistence type="predicted"/>
<dbReference type="RefSeq" id="WP_261733230.1">
    <property type="nucleotide sequence ID" value="NZ_JAODOQ010000001.1"/>
</dbReference>
<comment type="caution">
    <text evidence="2">The sequence shown here is derived from an EMBL/GenBank/DDBJ whole genome shotgun (WGS) entry which is preliminary data.</text>
</comment>
<dbReference type="EMBL" id="JAODOQ010000001">
    <property type="protein sequence ID" value="MCT8986874.1"/>
    <property type="molecule type" value="Genomic_DNA"/>
</dbReference>
<keyword evidence="3" id="KW-1185">Reference proteome</keyword>
<dbReference type="Pfam" id="PF11661">
    <property type="entry name" value="DUF2986"/>
    <property type="match status" value="1"/>
</dbReference>
<gene>
    <name evidence="2" type="ORF">N4T56_10815</name>
</gene>
<evidence type="ECO:0000313" key="2">
    <source>
        <dbReference type="EMBL" id="MCT8986874.1"/>
    </source>
</evidence>